<evidence type="ECO:0000256" key="1">
    <source>
        <dbReference type="SAM" id="SignalP"/>
    </source>
</evidence>
<evidence type="ECO:0000313" key="2">
    <source>
        <dbReference type="EMBL" id="CAE8585161.1"/>
    </source>
</evidence>
<sequence>MGNGLSSISASLRKAPLLVSLLGVARVAANEEMWGYQMTWPAWTSLNAGKFIDYDFLGDPSCDLQPRWPVDWQVLRNRMSGCSVFYETITARTGMSMENAFESITRSDKVWNAAQDSINVDIRVSSYTHDCYIGSISFQVCSHLIGMAIAREKNDAAEAASDEAEEAATATLWFQHWHKLQFELEGLLFNLQLRWSLLIRARWRLGSLLSRLSSAVLATAAGQPSNCDLRDSDADRELLAEADSSGVLPIHIAEEFLANHGRPGQWSDGQMSGRCPFGIAAAALSLAIWMQTGQARVTGGMLAGLTAETVLDLYMGPLMRLWEDQTKTFFFDLFASHWRLMALFELIDNQHWVMEASAEPAFEGAAVTKRRAQAIVAPLRPSRKLRATRGHWRRPMNHRGRRDAIAWGSQEAGGPPRILFLGGSVTTYKWTSFTQRGRQLARGVRMLGPKRGADARAWNASCSSWCSEARRQLLPGAWVPDAIVHVKFICHCAVARWRQAVHLYDPVDITAFRNEVKVGDPFFRIDALLVTTSLAVRDMREHPSMIAAGSNVSVAWLPIHHSNFHDVRSRDPALPVLTVGAHTVHHDVKLYSKIRKALPKDGPVSFLHLDPATMFRQSEGRIITPQQIESLYVQLASLDAGVVKMSGCQSDWWLCSRWRTGQRLLNMLSVGVPAIIWGDCAGHLDIAEGRWPPKSLLGDASGKLYSLQYPRELVIRGDFEAPAAVDALLTNASLRVAARQQGLELAERFSLPRIARRLVRIVKLLLRRRARKSASIARKSRI</sequence>
<feature type="chain" id="PRO_5032589471" evidence="1">
    <location>
        <begin position="30"/>
        <end position="782"/>
    </location>
</feature>
<gene>
    <name evidence="2" type="ORF">PGLA1383_LOCUS4076</name>
</gene>
<reference evidence="2" key="1">
    <citation type="submission" date="2021-02" db="EMBL/GenBank/DDBJ databases">
        <authorList>
            <person name="Dougan E. K."/>
            <person name="Rhodes N."/>
            <person name="Thang M."/>
            <person name="Chan C."/>
        </authorList>
    </citation>
    <scope>NUCLEOTIDE SEQUENCE</scope>
</reference>
<feature type="signal peptide" evidence="1">
    <location>
        <begin position="1"/>
        <end position="29"/>
    </location>
</feature>
<protein>
    <submittedName>
        <fullName evidence="2">Uncharacterized protein</fullName>
    </submittedName>
</protein>
<dbReference type="EMBL" id="CAJNNV010001490">
    <property type="protein sequence ID" value="CAE8585161.1"/>
    <property type="molecule type" value="Genomic_DNA"/>
</dbReference>
<accession>A0A813D996</accession>
<proteinExistence type="predicted"/>
<comment type="caution">
    <text evidence="2">The sequence shown here is derived from an EMBL/GenBank/DDBJ whole genome shotgun (WGS) entry which is preliminary data.</text>
</comment>
<keyword evidence="3" id="KW-1185">Reference proteome</keyword>
<dbReference type="OrthoDB" id="415058at2759"/>
<dbReference type="Proteomes" id="UP000654075">
    <property type="component" value="Unassembled WGS sequence"/>
</dbReference>
<keyword evidence="1" id="KW-0732">Signal</keyword>
<dbReference type="AlphaFoldDB" id="A0A813D996"/>
<evidence type="ECO:0000313" key="3">
    <source>
        <dbReference type="Proteomes" id="UP000654075"/>
    </source>
</evidence>
<dbReference type="OMA" id="WHIVASH"/>
<organism evidence="2 3">
    <name type="scientific">Polarella glacialis</name>
    <name type="common">Dinoflagellate</name>
    <dbReference type="NCBI Taxonomy" id="89957"/>
    <lineage>
        <taxon>Eukaryota</taxon>
        <taxon>Sar</taxon>
        <taxon>Alveolata</taxon>
        <taxon>Dinophyceae</taxon>
        <taxon>Suessiales</taxon>
        <taxon>Suessiaceae</taxon>
        <taxon>Polarella</taxon>
    </lineage>
</organism>
<name>A0A813D996_POLGL</name>